<evidence type="ECO:0000313" key="2">
    <source>
        <dbReference type="Proteomes" id="UP001500363"/>
    </source>
</evidence>
<reference evidence="1 2" key="1">
    <citation type="journal article" date="2019" name="Int. J. Syst. Evol. Microbiol.">
        <title>The Global Catalogue of Microorganisms (GCM) 10K type strain sequencing project: providing services to taxonomists for standard genome sequencing and annotation.</title>
        <authorList>
            <consortium name="The Broad Institute Genomics Platform"/>
            <consortium name="The Broad Institute Genome Sequencing Center for Infectious Disease"/>
            <person name="Wu L."/>
            <person name="Ma J."/>
        </authorList>
    </citation>
    <scope>NUCLEOTIDE SEQUENCE [LARGE SCALE GENOMIC DNA]</scope>
    <source>
        <strain evidence="1 2">JCM 14303</strain>
    </source>
</reference>
<accession>A0ABN2A9T9</accession>
<evidence type="ECO:0008006" key="3">
    <source>
        <dbReference type="Google" id="ProtNLM"/>
    </source>
</evidence>
<comment type="caution">
    <text evidence="1">The sequence shown here is derived from an EMBL/GenBank/DDBJ whole genome shotgun (WGS) entry which is preliminary data.</text>
</comment>
<keyword evidence="2" id="KW-1185">Reference proteome</keyword>
<protein>
    <recommendedName>
        <fullName evidence="3">MarR family protein</fullName>
    </recommendedName>
</protein>
<organism evidence="1 2">
    <name type="scientific">Kribbella lupini</name>
    <dbReference type="NCBI Taxonomy" id="291602"/>
    <lineage>
        <taxon>Bacteria</taxon>
        <taxon>Bacillati</taxon>
        <taxon>Actinomycetota</taxon>
        <taxon>Actinomycetes</taxon>
        <taxon>Propionibacteriales</taxon>
        <taxon>Kribbellaceae</taxon>
        <taxon>Kribbella</taxon>
    </lineage>
</organism>
<name>A0ABN2A9T9_9ACTN</name>
<sequence>MLALSSGLPQAIQAMASRLQSRPGWSLATAYERMRLRGGLERRHGECGPVDSAYEVAMAELLPEQARAFRLLALLDDFTLCTASVVLEMPDRETEALVESLVDAHLVESRGDDRYYYLHPLREFARMRAWALEGEGACQAVLSRVNAHLTQLPVLAGASGVSRPVGPESRR</sequence>
<dbReference type="EMBL" id="BAAANC010000001">
    <property type="protein sequence ID" value="GAA1514610.1"/>
    <property type="molecule type" value="Genomic_DNA"/>
</dbReference>
<proteinExistence type="predicted"/>
<dbReference type="Proteomes" id="UP001500363">
    <property type="component" value="Unassembled WGS sequence"/>
</dbReference>
<evidence type="ECO:0000313" key="1">
    <source>
        <dbReference type="EMBL" id="GAA1514610.1"/>
    </source>
</evidence>
<gene>
    <name evidence="1" type="ORF">GCM10009741_11280</name>
</gene>